<evidence type="ECO:0000313" key="1">
    <source>
        <dbReference type="EMBL" id="MDC8832895.1"/>
    </source>
</evidence>
<comment type="caution">
    <text evidence="1">The sequence shown here is derived from an EMBL/GenBank/DDBJ whole genome shotgun (WGS) entry which is preliminary data.</text>
</comment>
<organism evidence="1 2">
    <name type="scientific">Alteromonas gilva</name>
    <dbReference type="NCBI Taxonomy" id="2987522"/>
    <lineage>
        <taxon>Bacteria</taxon>
        <taxon>Pseudomonadati</taxon>
        <taxon>Pseudomonadota</taxon>
        <taxon>Gammaproteobacteria</taxon>
        <taxon>Alteromonadales</taxon>
        <taxon>Alteromonadaceae</taxon>
        <taxon>Alteromonas/Salinimonas group</taxon>
        <taxon>Alteromonas</taxon>
    </lineage>
</organism>
<dbReference type="Proteomes" id="UP001218788">
    <property type="component" value="Unassembled WGS sequence"/>
</dbReference>
<name>A0ABT5L749_9ALTE</name>
<reference evidence="1 2" key="1">
    <citation type="submission" date="2022-10" db="EMBL/GenBank/DDBJ databases">
        <title>Alteromonas sp. chi3 Genome sequencing.</title>
        <authorList>
            <person name="Park S."/>
        </authorList>
    </citation>
    <scope>NUCLEOTIDE SEQUENCE [LARGE SCALE GENOMIC DNA]</scope>
    <source>
        <strain evidence="2">chi3</strain>
    </source>
</reference>
<gene>
    <name evidence="1" type="ORF">OIK42_19250</name>
</gene>
<dbReference type="RefSeq" id="WP_273642792.1">
    <property type="nucleotide sequence ID" value="NZ_JAQQXP010000004.1"/>
</dbReference>
<evidence type="ECO:0000313" key="2">
    <source>
        <dbReference type="Proteomes" id="UP001218788"/>
    </source>
</evidence>
<accession>A0ABT5L749</accession>
<keyword evidence="2" id="KW-1185">Reference proteome</keyword>
<dbReference type="EMBL" id="JAQQXP010000004">
    <property type="protein sequence ID" value="MDC8832895.1"/>
    <property type="molecule type" value="Genomic_DNA"/>
</dbReference>
<proteinExistence type="predicted"/>
<protein>
    <recommendedName>
        <fullName evidence="3">Transposase</fullName>
    </recommendedName>
</protein>
<sequence>MPIKLRSSVKRSITVEDYVEYVEQHVDLADPDSIIESADMLKALSNNRTFIADQITRELKDCTSLQENNKYSPQVLMIANGKNFFVRANFWPSLDDAIVKSNGPESFFYNRAHDHNFDFLTIGHYGPGYDSDFYEYDHTNVIGYPGEKVDIKFKGRDSLAKDEIIFYRKSFDIHSQLPPESFSMSLNLMTDFQTTIFKTNQYFFDINNSSIIGLANRASGPLIIDVAAEVGDENTLDVLFEILNSNKQTSRVRVQTMASLCKVFPEKEASILQHISLSEDTILANNAKVRIERLSKC</sequence>
<evidence type="ECO:0008006" key="3">
    <source>
        <dbReference type="Google" id="ProtNLM"/>
    </source>
</evidence>